<comment type="similarity">
    <text evidence="1">Belongs to the PhzF family.</text>
</comment>
<dbReference type="GO" id="GO:0016853">
    <property type="term" value="F:isomerase activity"/>
    <property type="evidence" value="ECO:0007669"/>
    <property type="project" value="UniProtKB-KW"/>
</dbReference>
<dbReference type="EMBL" id="KN838548">
    <property type="protein sequence ID" value="KIK07367.1"/>
    <property type="molecule type" value="Genomic_DNA"/>
</dbReference>
<sequence length="295" mass="31598">MSKQASFSLVAAFSTSPFGGNPAAVIFLDPKNTPEDTLAGIARNVNQPMTAFISPSQLSPENDTIAVYDIRYFAANGVEVSLCGHATLAAAKVLFSQTGMASISVLQFHTHMEGVVAAKRIEDGRVEIEFPTGTTTELSDQEKSRITPLISKAFGWEVVINYLGASGPPYEHALLIELEEKENLAECKVDAEAFRDTGYIINAVTTASSSVDETFVSRMFSPTMIPGGEDPVCGSAHCVITPYWYQKKGIASGKSIKAKQVSARGGDLLLTWDEAAKSIKLVGESTVIAVGDLYF</sequence>
<dbReference type="Pfam" id="PF02567">
    <property type="entry name" value="PhzC-PhzF"/>
    <property type="match status" value="1"/>
</dbReference>
<dbReference type="Proteomes" id="UP000054477">
    <property type="component" value="Unassembled WGS sequence"/>
</dbReference>
<evidence type="ECO:0000256" key="2">
    <source>
        <dbReference type="ARBA" id="ARBA00023235"/>
    </source>
</evidence>
<gene>
    <name evidence="3" type="ORF">K443DRAFT_2531</name>
</gene>
<dbReference type="GO" id="GO:0005737">
    <property type="term" value="C:cytoplasm"/>
    <property type="evidence" value="ECO:0007669"/>
    <property type="project" value="TreeGrafter"/>
</dbReference>
<evidence type="ECO:0000313" key="4">
    <source>
        <dbReference type="Proteomes" id="UP000054477"/>
    </source>
</evidence>
<keyword evidence="2" id="KW-0413">Isomerase</keyword>
<dbReference type="PANTHER" id="PTHR13774:SF17">
    <property type="entry name" value="PHENAZINE BIOSYNTHESIS-LIKE DOMAIN-CONTAINING PROTEIN"/>
    <property type="match status" value="1"/>
</dbReference>
<dbReference type="PANTHER" id="PTHR13774">
    <property type="entry name" value="PHENAZINE BIOSYNTHESIS PROTEIN"/>
    <property type="match status" value="1"/>
</dbReference>
<protein>
    <recommendedName>
        <fullName evidence="5">Diaminopimelate epimerase-like protein</fullName>
    </recommendedName>
</protein>
<accession>A0A0C9YAT0</accession>
<evidence type="ECO:0000256" key="1">
    <source>
        <dbReference type="ARBA" id="ARBA00008270"/>
    </source>
</evidence>
<proteinExistence type="inferred from homology"/>
<reference evidence="4" key="2">
    <citation type="submission" date="2015-01" db="EMBL/GenBank/DDBJ databases">
        <title>Evolutionary Origins and Diversification of the Mycorrhizal Mutualists.</title>
        <authorList>
            <consortium name="DOE Joint Genome Institute"/>
            <consortium name="Mycorrhizal Genomics Consortium"/>
            <person name="Kohler A."/>
            <person name="Kuo A."/>
            <person name="Nagy L.G."/>
            <person name="Floudas D."/>
            <person name="Copeland A."/>
            <person name="Barry K.W."/>
            <person name="Cichocki N."/>
            <person name="Veneault-Fourrey C."/>
            <person name="LaButti K."/>
            <person name="Lindquist E.A."/>
            <person name="Lipzen A."/>
            <person name="Lundell T."/>
            <person name="Morin E."/>
            <person name="Murat C."/>
            <person name="Riley R."/>
            <person name="Ohm R."/>
            <person name="Sun H."/>
            <person name="Tunlid A."/>
            <person name="Henrissat B."/>
            <person name="Grigoriev I.V."/>
            <person name="Hibbett D.S."/>
            <person name="Martin F."/>
        </authorList>
    </citation>
    <scope>NUCLEOTIDE SEQUENCE [LARGE SCALE GENOMIC DNA]</scope>
    <source>
        <strain evidence="4">LaAM-08-1</strain>
    </source>
</reference>
<dbReference type="HOGENOM" id="CLU_048756_2_2_1"/>
<dbReference type="PIRSF" id="PIRSF016184">
    <property type="entry name" value="PhzC_PhzF"/>
    <property type="match status" value="1"/>
</dbReference>
<evidence type="ECO:0000313" key="3">
    <source>
        <dbReference type="EMBL" id="KIK07367.1"/>
    </source>
</evidence>
<name>A0A0C9YAT0_9AGAR</name>
<organism evidence="3 4">
    <name type="scientific">Laccaria amethystina LaAM-08-1</name>
    <dbReference type="NCBI Taxonomy" id="1095629"/>
    <lineage>
        <taxon>Eukaryota</taxon>
        <taxon>Fungi</taxon>
        <taxon>Dikarya</taxon>
        <taxon>Basidiomycota</taxon>
        <taxon>Agaricomycotina</taxon>
        <taxon>Agaricomycetes</taxon>
        <taxon>Agaricomycetidae</taxon>
        <taxon>Agaricales</taxon>
        <taxon>Agaricineae</taxon>
        <taxon>Hydnangiaceae</taxon>
        <taxon>Laccaria</taxon>
    </lineage>
</organism>
<dbReference type="Gene3D" id="3.10.310.10">
    <property type="entry name" value="Diaminopimelate Epimerase, Chain A, domain 1"/>
    <property type="match status" value="2"/>
</dbReference>
<dbReference type="SUPFAM" id="SSF54506">
    <property type="entry name" value="Diaminopimelate epimerase-like"/>
    <property type="match status" value="1"/>
</dbReference>
<evidence type="ECO:0008006" key="5">
    <source>
        <dbReference type="Google" id="ProtNLM"/>
    </source>
</evidence>
<reference evidence="3 4" key="1">
    <citation type="submission" date="2014-04" db="EMBL/GenBank/DDBJ databases">
        <authorList>
            <consortium name="DOE Joint Genome Institute"/>
            <person name="Kuo A."/>
            <person name="Kohler A."/>
            <person name="Nagy L.G."/>
            <person name="Floudas D."/>
            <person name="Copeland A."/>
            <person name="Barry K.W."/>
            <person name="Cichocki N."/>
            <person name="Veneault-Fourrey C."/>
            <person name="LaButti K."/>
            <person name="Lindquist E.A."/>
            <person name="Lipzen A."/>
            <person name="Lundell T."/>
            <person name="Morin E."/>
            <person name="Murat C."/>
            <person name="Sun H."/>
            <person name="Tunlid A."/>
            <person name="Henrissat B."/>
            <person name="Grigoriev I.V."/>
            <person name="Hibbett D.S."/>
            <person name="Martin F."/>
            <person name="Nordberg H.P."/>
            <person name="Cantor M.N."/>
            <person name="Hua S.X."/>
        </authorList>
    </citation>
    <scope>NUCLEOTIDE SEQUENCE [LARGE SCALE GENOMIC DNA]</scope>
    <source>
        <strain evidence="3 4">LaAM-08-1</strain>
    </source>
</reference>
<dbReference type="OrthoDB" id="75169at2759"/>
<dbReference type="NCBIfam" id="TIGR00654">
    <property type="entry name" value="PhzF_family"/>
    <property type="match status" value="1"/>
</dbReference>
<dbReference type="AlphaFoldDB" id="A0A0C9YAT0"/>
<keyword evidence="4" id="KW-1185">Reference proteome</keyword>
<dbReference type="STRING" id="1095629.A0A0C9YAT0"/>
<dbReference type="InterPro" id="IPR003719">
    <property type="entry name" value="Phenazine_PhzF-like"/>
</dbReference>